<dbReference type="EMBL" id="ADBJ01000031">
    <property type="protein sequence ID" value="EFA80324.1"/>
    <property type="molecule type" value="Genomic_DNA"/>
</dbReference>
<keyword evidence="3" id="KW-1185">Reference proteome</keyword>
<dbReference type="GeneID" id="31362636"/>
<evidence type="ECO:0000313" key="2">
    <source>
        <dbReference type="EMBL" id="EFA80324.1"/>
    </source>
</evidence>
<evidence type="ECO:0000256" key="1">
    <source>
        <dbReference type="SAM" id="SignalP"/>
    </source>
</evidence>
<keyword evidence="1" id="KW-0732">Signal</keyword>
<dbReference type="RefSeq" id="XP_020432444.1">
    <property type="nucleotide sequence ID" value="XM_020577996.1"/>
</dbReference>
<sequence>MWSHTSIITLLLNGVQSYDNYLMSQSFLDATTGCSGSVLSTSFYKTNVCFNSQFVTCSTADGVATLTGYTNPDCTGRITTLEKYQLQCDEASGYQFSCQNEVYPIHNTVGAYNYYDTNDCDTEPFFAQMSITNTCQYGAIIQCTNSTMTTTSFQQLDCTFEISKSTVNLNTNCIKNANFQSSKNVCF</sequence>
<organism evidence="2 3">
    <name type="scientific">Heterostelium pallidum (strain ATCC 26659 / Pp 5 / PN500)</name>
    <name type="common">Cellular slime mold</name>
    <name type="synonym">Polysphondylium pallidum</name>
    <dbReference type="NCBI Taxonomy" id="670386"/>
    <lineage>
        <taxon>Eukaryota</taxon>
        <taxon>Amoebozoa</taxon>
        <taxon>Evosea</taxon>
        <taxon>Eumycetozoa</taxon>
        <taxon>Dictyostelia</taxon>
        <taxon>Acytosteliales</taxon>
        <taxon>Acytosteliaceae</taxon>
        <taxon>Heterostelium</taxon>
    </lineage>
</organism>
<feature type="chain" id="PRO_5003041609" evidence="1">
    <location>
        <begin position="18"/>
        <end position="187"/>
    </location>
</feature>
<gene>
    <name evidence="2" type="ORF">PPL_07155</name>
</gene>
<protein>
    <submittedName>
        <fullName evidence="2">Uncharacterized protein</fullName>
    </submittedName>
</protein>
<dbReference type="AlphaFoldDB" id="D3BEJ3"/>
<comment type="caution">
    <text evidence="2">The sequence shown here is derived from an EMBL/GenBank/DDBJ whole genome shotgun (WGS) entry which is preliminary data.</text>
</comment>
<feature type="signal peptide" evidence="1">
    <location>
        <begin position="1"/>
        <end position="17"/>
    </location>
</feature>
<proteinExistence type="predicted"/>
<dbReference type="InParanoid" id="D3BEJ3"/>
<dbReference type="FunCoup" id="D3BEJ3">
    <property type="interactions" value="240"/>
</dbReference>
<reference evidence="2 3" key="1">
    <citation type="journal article" date="2011" name="Genome Res.">
        <title>Phylogeny-wide analysis of social amoeba genomes highlights ancient origins for complex intercellular communication.</title>
        <authorList>
            <person name="Heidel A.J."/>
            <person name="Lawal H.M."/>
            <person name="Felder M."/>
            <person name="Schilde C."/>
            <person name="Helps N.R."/>
            <person name="Tunggal B."/>
            <person name="Rivero F."/>
            <person name="John U."/>
            <person name="Schleicher M."/>
            <person name="Eichinger L."/>
            <person name="Platzer M."/>
            <person name="Noegel A.A."/>
            <person name="Schaap P."/>
            <person name="Gloeckner G."/>
        </authorList>
    </citation>
    <scope>NUCLEOTIDE SEQUENCE [LARGE SCALE GENOMIC DNA]</scope>
    <source>
        <strain evidence="3">ATCC 26659 / Pp 5 / PN500</strain>
    </source>
</reference>
<evidence type="ECO:0000313" key="3">
    <source>
        <dbReference type="Proteomes" id="UP000001396"/>
    </source>
</evidence>
<dbReference type="Proteomes" id="UP000001396">
    <property type="component" value="Unassembled WGS sequence"/>
</dbReference>
<name>D3BEJ3_HETP5</name>
<accession>D3BEJ3</accession>